<protein>
    <submittedName>
        <fullName evidence="2">DUF3035 domain-containing protein</fullName>
    </submittedName>
</protein>
<dbReference type="InterPro" id="IPR021395">
    <property type="entry name" value="DUF3035"/>
</dbReference>
<keyword evidence="1" id="KW-0732">Signal</keyword>
<dbReference type="KEGG" id="pars:DRW48_05225"/>
<keyword evidence="3" id="KW-1185">Reference proteome</keyword>
<evidence type="ECO:0000313" key="3">
    <source>
        <dbReference type="Proteomes" id="UP000252023"/>
    </source>
</evidence>
<dbReference type="AlphaFoldDB" id="A0A344PIF7"/>
<accession>A0A344PIF7</accession>
<evidence type="ECO:0000313" key="2">
    <source>
        <dbReference type="EMBL" id="AXC49162.1"/>
    </source>
</evidence>
<dbReference type="Pfam" id="PF11233">
    <property type="entry name" value="DUF3035"/>
    <property type="match status" value="1"/>
</dbReference>
<dbReference type="PROSITE" id="PS51257">
    <property type="entry name" value="PROKAR_LIPOPROTEIN"/>
    <property type="match status" value="1"/>
</dbReference>
<dbReference type="OrthoDB" id="7876689at2"/>
<dbReference type="Proteomes" id="UP000252023">
    <property type="component" value="Chromosome"/>
</dbReference>
<sequence length="174" mass="17944">MRLINLGFGCLAAVALLAGCSNDGKLNNLAGSSEGPDEFAILPTKALSLPADLNQLPAPTPGGSNITDPTPLADAVATLGGNPAQLSARGVGAGDGGLISYAGRGGVTPGIRQVTATEDAEFRSRRGRRLLENIAKTNVYNRAYRGQTLDPWPTLEQYRRAGAQVPSAPPAPLK</sequence>
<feature type="signal peptide" evidence="1">
    <location>
        <begin position="1"/>
        <end position="18"/>
    </location>
</feature>
<dbReference type="EMBL" id="CP030918">
    <property type="protein sequence ID" value="AXC49162.1"/>
    <property type="molecule type" value="Genomic_DNA"/>
</dbReference>
<organism evidence="2 3">
    <name type="scientific">Paracoccus suum</name>
    <dbReference type="NCBI Taxonomy" id="2259340"/>
    <lineage>
        <taxon>Bacteria</taxon>
        <taxon>Pseudomonadati</taxon>
        <taxon>Pseudomonadota</taxon>
        <taxon>Alphaproteobacteria</taxon>
        <taxon>Rhodobacterales</taxon>
        <taxon>Paracoccaceae</taxon>
        <taxon>Paracoccus</taxon>
    </lineage>
</organism>
<name>A0A344PIF7_9RHOB</name>
<evidence type="ECO:0000256" key="1">
    <source>
        <dbReference type="SAM" id="SignalP"/>
    </source>
</evidence>
<proteinExistence type="predicted"/>
<gene>
    <name evidence="2" type="ORF">DRW48_05225</name>
</gene>
<dbReference type="RefSeq" id="WP_114075481.1">
    <property type="nucleotide sequence ID" value="NZ_CP030918.1"/>
</dbReference>
<feature type="chain" id="PRO_5016797863" evidence="1">
    <location>
        <begin position="19"/>
        <end position="174"/>
    </location>
</feature>
<reference evidence="3" key="1">
    <citation type="submission" date="2018-07" db="EMBL/GenBank/DDBJ databases">
        <title>Genome sequencing of Paracoccus sp. SC2-6.</title>
        <authorList>
            <person name="Heo J."/>
            <person name="Kim S.-J."/>
            <person name="Kwon S.-W."/>
        </authorList>
    </citation>
    <scope>NUCLEOTIDE SEQUENCE [LARGE SCALE GENOMIC DNA]</scope>
    <source>
        <strain evidence="3">SC2-6</strain>
    </source>
</reference>